<evidence type="ECO:0000313" key="1">
    <source>
        <dbReference type="EMBL" id="WTU39023.1"/>
    </source>
</evidence>
<accession>A0AAU2GVD7</accession>
<name>A0AAU2GVD7_9ACTN</name>
<proteinExistence type="predicted"/>
<sequence length="1167" mass="124493">MAHSTPPQPLTPEWISTHFDSLPFPARMPALARYARTLAPDAYATLHRALDAGDQDERHTGLFLAVARRDLDSVAAALDDPALRRRALAAAIRLPVPEEPLAAHVLSDIRAVRHSAYRVLRLSRRRSLADRLLPEVHERHGAQEAARLLIACSPGTVARWLPRTDVPPGVLSTLARTAPAAVAALLIREYGERADGPYAYRYAQGRKLVATVVAERAPAAGLSLLRDAPRLIGERAAVALLRRPAELLDVLRGLRALSPVPPGEEAGPFELTVPAGPLGQATVAALRALPAPDLVELATRCRATGGHLRAPGRQEVAADPLLALLPPAERRRLVSEQAGDCTGHRVPLAALAALEPADRAEFSDARLERWKRRPVHLIAVAVGLPLADAEPILREQASQHRIHQRVFAWPALLACAELKGDPDEFARIALSCERAWHDQEEVRRYTLQQLAGTAARLLTALPEQVLRDATLTAVQSRDSKAETLAATASLLRRTAESAAGRGDRERAATAALLLCQVVTDPRHRGSYRPLRVDLASARHIWATASPSEPAQPAPPEDPALRIALAELLASHLTELPDADALMRRTALTDDDPRAAARAAAVWVTPAGVREDRCAQLIAADPSFAAVPEVLTTITERRTDLLAPVLAAVEAGDARGLRGRIRPRGGTWVPRPRAGATGRWRPKERQEWYEVLAAAATDERAPMRVRADAATHLRSPAHLHPLAEHAAQPVSAAALTALGETGPTTPELLATLLRHAGTGGVRGRAAVASLRRLLAEAPDGQAIALLTPLLNSRAAPVGSRKEAARTLGVLGGEGVGAALIEAWDQPHQHRDVRAAIAPFLLRLADRDDIARRLLEGVGEPAIRDAVITRSVTSAVYIAFLARVVREGDDDSAAAACATLAGRVVGESPVMRDAAHALGEAAVEERRPWKVWHAAVAAIAGMNSSAVGAEGAEGDESTDVAVVAEAAEVTRAAEVAMGRPSSDVLGHVLSVLVETATASSNTEHVRRRDALRRLEGCANAVSSGYGSYVEVRRADALATALEDAGLLREAARLALDAAWAALRRGDPAPERWAKALRLADDHPGRLPDLSGFSLGATPVRHAETTLRTARMLRERGTPSAGLLAVVLVRASGARTGWDAAWRTELSALRRHPDPDTAMAALLTEPVRGG</sequence>
<gene>
    <name evidence="1" type="ORF">OHV25_05235</name>
</gene>
<protein>
    <recommendedName>
        <fullName evidence="2">HEAT repeat domain-containing protein</fullName>
    </recommendedName>
</protein>
<dbReference type="AlphaFoldDB" id="A0AAU2GVD7"/>
<evidence type="ECO:0008006" key="2">
    <source>
        <dbReference type="Google" id="ProtNLM"/>
    </source>
</evidence>
<dbReference type="EMBL" id="CP108253">
    <property type="protein sequence ID" value="WTU39023.1"/>
    <property type="molecule type" value="Genomic_DNA"/>
</dbReference>
<organism evidence="1">
    <name type="scientific">Streptomyces sp. NBC_00060</name>
    <dbReference type="NCBI Taxonomy" id="2975636"/>
    <lineage>
        <taxon>Bacteria</taxon>
        <taxon>Bacillati</taxon>
        <taxon>Actinomycetota</taxon>
        <taxon>Actinomycetes</taxon>
        <taxon>Kitasatosporales</taxon>
        <taxon>Streptomycetaceae</taxon>
        <taxon>Streptomyces</taxon>
    </lineage>
</organism>
<reference evidence="1" key="1">
    <citation type="submission" date="2022-10" db="EMBL/GenBank/DDBJ databases">
        <title>The complete genomes of actinobacterial strains from the NBC collection.</title>
        <authorList>
            <person name="Joergensen T.S."/>
            <person name="Alvarez Arevalo M."/>
            <person name="Sterndorff E.B."/>
            <person name="Faurdal D."/>
            <person name="Vuksanovic O."/>
            <person name="Mourched A.-S."/>
            <person name="Charusanti P."/>
            <person name="Shaw S."/>
            <person name="Blin K."/>
            <person name="Weber T."/>
        </authorList>
    </citation>
    <scope>NUCLEOTIDE SEQUENCE</scope>
    <source>
        <strain evidence="1">NBC_00060</strain>
    </source>
</reference>